<sequence length="864" mass="97770">MKIRKLGLALVILNVSATYLYGQVTVNDSLSKERKIEGVTIKSSANKKSESALLVDQKKAIIQKQSMGSEEISRKGISNIEQALVKVTGITSVEGRGLFVRGLEDRYNTLLINGLGSPSNNPFQKIIALKQFPTDVVGKLNIYKTFNSNLYADFAGATFDIETLTYEKPFSKIEFGIGVNTLSTFRNDFKINPNANSIEGYVGLNSRDKQLPDEVKGYRPSSYNFNANQSRNSFGEGWNVDNIKSLPNTSLGFTTAQKFKIGETSNLGFLFSLNQGNHYEYKDGVKNQFRLNGNSIDYNNNLNRKEYTYETESSVLLGLGFKNKGTAINLNGFFLQNSENLIQDYLGFRNGETNNQQFIRVNQQDISRFTDLQLTASQKINDRHSLKAGASWVNNFYQQPDRKIMYGQPGEGNDINLSFGGNNLLRQYLDVNGKNYFSAFAEYALNLGEKGDKKDYPWQLAIGYNGFADVRNTSYRFIYSVLNDPSQSQVTVDRDTPQAIFDQSILNGTYHYREGSTSEYKNNLYQFVNAGYLNINYKPSELWDILIGGRVENNINITRYKPISVGINDNFDNITKNQYYILPSLSVKRALNEKSNIRFAASKTITRPILIEYMPITYINPDNENIFGNKDLSNSENYNIDLKYEMFPSNKEMFAVNLFAKKIDNAIERSYIASGNSNGQTITFFNAKTATLAGVELEGILSLNRISESLSRFTLGANTTIMYSDVERSADQNKETDVEANRKRALQGAAPWTVNADLKYEYKNSQNLTKTYSLVYNVSGKKIYGVGFSQLDNIFEMPFHQLDFVYNNQISKNWNVKLTIQNLLNSEYQLKLGDKSLVQVQESSLMMENYKKGTSFNMTVGYTF</sequence>
<name>A0A3G8XXD3_9FLAO</name>
<gene>
    <name evidence="5" type="ORF">EIB73_06725</name>
</gene>
<evidence type="ECO:0000256" key="1">
    <source>
        <dbReference type="ARBA" id="ARBA00004442"/>
    </source>
</evidence>
<dbReference type="PANTHER" id="PTHR40980:SF4">
    <property type="entry name" value="TONB-DEPENDENT RECEPTOR-LIKE BETA-BARREL DOMAIN-CONTAINING PROTEIN"/>
    <property type="match status" value="1"/>
</dbReference>
<dbReference type="InterPro" id="IPR036942">
    <property type="entry name" value="Beta-barrel_TonB_sf"/>
</dbReference>
<protein>
    <submittedName>
        <fullName evidence="5">TonB-dependent receptor</fullName>
    </submittedName>
</protein>
<dbReference type="InterPro" id="IPR037066">
    <property type="entry name" value="Plug_dom_sf"/>
</dbReference>
<dbReference type="KEGG" id="ccas:EIB73_06725"/>
<evidence type="ECO:0000256" key="3">
    <source>
        <dbReference type="ARBA" id="ARBA00023237"/>
    </source>
</evidence>
<dbReference type="OrthoDB" id="9768470at2"/>
<accession>A0A3G8XXD3</accession>
<reference evidence="6" key="1">
    <citation type="submission" date="2018-11" db="EMBL/GenBank/DDBJ databases">
        <title>Proposal to divide the Flavobacteriaceae and reorganize its genera based on Amino Acid Identity values calculated from whole genome sequences.</title>
        <authorList>
            <person name="Nicholson A.C."/>
            <person name="Gulvik C.A."/>
            <person name="Whitney A.M."/>
            <person name="Humrighouse B.W."/>
            <person name="Bell M."/>
            <person name="Holmes B."/>
            <person name="Steigerwalt A.G."/>
            <person name="Villarma A."/>
            <person name="Sheth M."/>
            <person name="Batra D."/>
            <person name="Pryor J."/>
            <person name="Bernardet J.-F."/>
            <person name="Hugo C."/>
            <person name="Kampfer P."/>
            <person name="Newman J.D."/>
            <person name="McQuiston J.R."/>
        </authorList>
    </citation>
    <scope>NUCLEOTIDE SEQUENCE [LARGE SCALE GENOMIC DNA]</scope>
    <source>
        <strain evidence="6">G0081</strain>
    </source>
</reference>
<proteinExistence type="predicted"/>
<keyword evidence="6" id="KW-1185">Reference proteome</keyword>
<keyword evidence="5" id="KW-0675">Receptor</keyword>
<dbReference type="RefSeq" id="WP_125023803.1">
    <property type="nucleotide sequence ID" value="NZ_CP034159.1"/>
</dbReference>
<keyword evidence="3" id="KW-0998">Cell outer membrane</keyword>
<evidence type="ECO:0000259" key="4">
    <source>
        <dbReference type="Pfam" id="PF07715"/>
    </source>
</evidence>
<keyword evidence="2" id="KW-0472">Membrane</keyword>
<dbReference type="Gene3D" id="2.40.170.20">
    <property type="entry name" value="TonB-dependent receptor, beta-barrel domain"/>
    <property type="match status" value="1"/>
</dbReference>
<dbReference type="EMBL" id="CP034159">
    <property type="protein sequence ID" value="AZI32896.1"/>
    <property type="molecule type" value="Genomic_DNA"/>
</dbReference>
<comment type="subcellular location">
    <subcellularLocation>
        <location evidence="1">Cell outer membrane</location>
    </subcellularLocation>
</comment>
<dbReference type="GO" id="GO:0009279">
    <property type="term" value="C:cell outer membrane"/>
    <property type="evidence" value="ECO:0007669"/>
    <property type="project" value="UniProtKB-SubCell"/>
</dbReference>
<dbReference type="Pfam" id="PF07715">
    <property type="entry name" value="Plug"/>
    <property type="match status" value="1"/>
</dbReference>
<dbReference type="AlphaFoldDB" id="A0A3G8XXD3"/>
<organism evidence="5 6">
    <name type="scientific">Kaistella carnis</name>
    <dbReference type="NCBI Taxonomy" id="1241979"/>
    <lineage>
        <taxon>Bacteria</taxon>
        <taxon>Pseudomonadati</taxon>
        <taxon>Bacteroidota</taxon>
        <taxon>Flavobacteriia</taxon>
        <taxon>Flavobacteriales</taxon>
        <taxon>Weeksellaceae</taxon>
        <taxon>Chryseobacterium group</taxon>
        <taxon>Kaistella</taxon>
    </lineage>
</organism>
<dbReference type="Proteomes" id="UP000270185">
    <property type="component" value="Chromosome"/>
</dbReference>
<dbReference type="PANTHER" id="PTHR40980">
    <property type="entry name" value="PLUG DOMAIN-CONTAINING PROTEIN"/>
    <property type="match status" value="1"/>
</dbReference>
<feature type="domain" description="TonB-dependent receptor plug" evidence="4">
    <location>
        <begin position="60"/>
        <end position="155"/>
    </location>
</feature>
<evidence type="ECO:0000313" key="5">
    <source>
        <dbReference type="EMBL" id="AZI32896.1"/>
    </source>
</evidence>
<dbReference type="SUPFAM" id="SSF56935">
    <property type="entry name" value="Porins"/>
    <property type="match status" value="1"/>
</dbReference>
<dbReference type="Gene3D" id="2.170.130.10">
    <property type="entry name" value="TonB-dependent receptor, plug domain"/>
    <property type="match status" value="1"/>
</dbReference>
<evidence type="ECO:0000313" key="6">
    <source>
        <dbReference type="Proteomes" id="UP000270185"/>
    </source>
</evidence>
<evidence type="ECO:0000256" key="2">
    <source>
        <dbReference type="ARBA" id="ARBA00023136"/>
    </source>
</evidence>
<dbReference type="InterPro" id="IPR012910">
    <property type="entry name" value="Plug_dom"/>
</dbReference>